<evidence type="ECO:0000313" key="5">
    <source>
        <dbReference type="EMBL" id="OHA47822.1"/>
    </source>
</evidence>
<accession>A0A1G2PJM1</accession>
<organism evidence="5 6">
    <name type="scientific">Candidatus Terrybacteria bacterium RIFCSPHIGHO2_01_FULL_48_17</name>
    <dbReference type="NCBI Taxonomy" id="1802362"/>
    <lineage>
        <taxon>Bacteria</taxon>
        <taxon>Candidatus Terryibacteriota</taxon>
    </lineage>
</organism>
<dbReference type="InterPro" id="IPR005823">
    <property type="entry name" value="Ribosomal_uL13_bac-type"/>
</dbReference>
<comment type="similarity">
    <text evidence="1 4">Belongs to the universal ribosomal protein uL13 family.</text>
</comment>
<comment type="function">
    <text evidence="4">This protein is one of the early assembly proteins of the 50S ribosomal subunit, although it is not seen to bind rRNA by itself. It is important during the early stages of 50S assembly.</text>
</comment>
<name>A0A1G2PJM1_9BACT</name>
<sequence length="119" mass="13414">MNQVRHTIDAKGKSLGRVASEVVRLLQEKDLPTFLPNNISNVSVVVLNIQKLRPFGKGAATKKITRHTGYPGGLRVKSVPELFKKNPAKVFRHAVEGMLPANKLRKRMLRRLVIHNDEE</sequence>
<keyword evidence="3 4" id="KW-0687">Ribonucleoprotein</keyword>
<reference evidence="5 6" key="1">
    <citation type="journal article" date="2016" name="Nat. Commun.">
        <title>Thousands of microbial genomes shed light on interconnected biogeochemical processes in an aquifer system.</title>
        <authorList>
            <person name="Anantharaman K."/>
            <person name="Brown C.T."/>
            <person name="Hug L.A."/>
            <person name="Sharon I."/>
            <person name="Castelle C.J."/>
            <person name="Probst A.J."/>
            <person name="Thomas B.C."/>
            <person name="Singh A."/>
            <person name="Wilkins M.J."/>
            <person name="Karaoz U."/>
            <person name="Brodie E.L."/>
            <person name="Williams K.H."/>
            <person name="Hubbard S.S."/>
            <person name="Banfield J.F."/>
        </authorList>
    </citation>
    <scope>NUCLEOTIDE SEQUENCE [LARGE SCALE GENOMIC DNA]</scope>
</reference>
<dbReference type="GO" id="GO:0003729">
    <property type="term" value="F:mRNA binding"/>
    <property type="evidence" value="ECO:0007669"/>
    <property type="project" value="TreeGrafter"/>
</dbReference>
<dbReference type="PANTHER" id="PTHR11545">
    <property type="entry name" value="RIBOSOMAL PROTEIN L13"/>
    <property type="match status" value="1"/>
</dbReference>
<dbReference type="InterPro" id="IPR036899">
    <property type="entry name" value="Ribosomal_uL13_sf"/>
</dbReference>
<dbReference type="GO" id="GO:0003735">
    <property type="term" value="F:structural constituent of ribosome"/>
    <property type="evidence" value="ECO:0007669"/>
    <property type="project" value="InterPro"/>
</dbReference>
<dbReference type="GO" id="GO:0005840">
    <property type="term" value="C:ribosome"/>
    <property type="evidence" value="ECO:0007669"/>
    <property type="project" value="UniProtKB-KW"/>
</dbReference>
<dbReference type="HAMAP" id="MF_01366">
    <property type="entry name" value="Ribosomal_uL13"/>
    <property type="match status" value="1"/>
</dbReference>
<keyword evidence="2 4" id="KW-0689">Ribosomal protein</keyword>
<evidence type="ECO:0000256" key="1">
    <source>
        <dbReference type="ARBA" id="ARBA00006227"/>
    </source>
</evidence>
<dbReference type="Proteomes" id="UP000177629">
    <property type="component" value="Unassembled WGS sequence"/>
</dbReference>
<dbReference type="PANTHER" id="PTHR11545:SF2">
    <property type="entry name" value="LARGE RIBOSOMAL SUBUNIT PROTEIN UL13M"/>
    <property type="match status" value="1"/>
</dbReference>
<dbReference type="GO" id="GO:1990904">
    <property type="term" value="C:ribonucleoprotein complex"/>
    <property type="evidence" value="ECO:0007669"/>
    <property type="project" value="UniProtKB-KW"/>
</dbReference>
<evidence type="ECO:0000256" key="4">
    <source>
        <dbReference type="HAMAP-Rule" id="MF_01366"/>
    </source>
</evidence>
<dbReference type="CDD" id="cd00392">
    <property type="entry name" value="Ribosomal_L13"/>
    <property type="match status" value="1"/>
</dbReference>
<dbReference type="PIRSF" id="PIRSF002181">
    <property type="entry name" value="Ribosomal_L13"/>
    <property type="match status" value="1"/>
</dbReference>
<dbReference type="SUPFAM" id="SSF52161">
    <property type="entry name" value="Ribosomal protein L13"/>
    <property type="match status" value="1"/>
</dbReference>
<dbReference type="Gene3D" id="3.90.1180.10">
    <property type="entry name" value="Ribosomal protein L13"/>
    <property type="match status" value="1"/>
</dbReference>
<dbReference type="GO" id="GO:0006412">
    <property type="term" value="P:translation"/>
    <property type="evidence" value="ECO:0007669"/>
    <property type="project" value="UniProtKB-UniRule"/>
</dbReference>
<evidence type="ECO:0000256" key="2">
    <source>
        <dbReference type="ARBA" id="ARBA00022980"/>
    </source>
</evidence>
<proteinExistence type="inferred from homology"/>
<protein>
    <recommendedName>
        <fullName evidence="4">Large ribosomal subunit protein uL13</fullName>
    </recommendedName>
</protein>
<evidence type="ECO:0000313" key="6">
    <source>
        <dbReference type="Proteomes" id="UP000177629"/>
    </source>
</evidence>
<comment type="caution">
    <text evidence="5">The sequence shown here is derived from an EMBL/GenBank/DDBJ whole genome shotgun (WGS) entry which is preliminary data.</text>
</comment>
<gene>
    <name evidence="4" type="primary">rplM</name>
    <name evidence="5" type="ORF">A2806_02115</name>
</gene>
<dbReference type="NCBIfam" id="TIGR01066">
    <property type="entry name" value="rplM_bact"/>
    <property type="match status" value="1"/>
</dbReference>
<dbReference type="AlphaFoldDB" id="A0A1G2PJM1"/>
<dbReference type="EMBL" id="MHSS01000013">
    <property type="protein sequence ID" value="OHA47822.1"/>
    <property type="molecule type" value="Genomic_DNA"/>
</dbReference>
<evidence type="ECO:0000256" key="3">
    <source>
        <dbReference type="ARBA" id="ARBA00023274"/>
    </source>
</evidence>
<dbReference type="GO" id="GO:0017148">
    <property type="term" value="P:negative regulation of translation"/>
    <property type="evidence" value="ECO:0007669"/>
    <property type="project" value="TreeGrafter"/>
</dbReference>
<dbReference type="STRING" id="1802362.A2806_02115"/>
<dbReference type="InterPro" id="IPR005822">
    <property type="entry name" value="Ribosomal_uL13"/>
</dbReference>
<dbReference type="Pfam" id="PF00572">
    <property type="entry name" value="Ribosomal_L13"/>
    <property type="match status" value="1"/>
</dbReference>
<comment type="subunit">
    <text evidence="4">Part of the 50S ribosomal subunit.</text>
</comment>